<dbReference type="InterPro" id="IPR036875">
    <property type="entry name" value="Znf_CCHC_sf"/>
</dbReference>
<evidence type="ECO:0000313" key="6">
    <source>
        <dbReference type="Proteomes" id="UP000719412"/>
    </source>
</evidence>
<dbReference type="Gene3D" id="3.30.420.10">
    <property type="entry name" value="Ribonuclease H-like superfamily/Ribonuclease H"/>
    <property type="match status" value="2"/>
</dbReference>
<feature type="region of interest" description="Disordered" evidence="2">
    <location>
        <begin position="1545"/>
        <end position="1584"/>
    </location>
</feature>
<dbReference type="GO" id="GO:0003676">
    <property type="term" value="F:nucleic acid binding"/>
    <property type="evidence" value="ECO:0007669"/>
    <property type="project" value="InterPro"/>
</dbReference>
<evidence type="ECO:0000256" key="1">
    <source>
        <dbReference type="SAM" id="Coils"/>
    </source>
</evidence>
<gene>
    <name evidence="5" type="ORF">GEV33_010835</name>
</gene>
<dbReference type="Proteomes" id="UP000719412">
    <property type="component" value="Unassembled WGS sequence"/>
</dbReference>
<evidence type="ECO:0000313" key="5">
    <source>
        <dbReference type="EMBL" id="KAH0811956.1"/>
    </source>
</evidence>
<dbReference type="PANTHER" id="PTHR11439:SF483">
    <property type="entry name" value="PEPTIDE SYNTHASE GLIP-LIKE, PUTATIVE (AFU_ORTHOLOGUE AFUA_3G12920)-RELATED"/>
    <property type="match status" value="1"/>
</dbReference>
<feature type="compositionally biased region" description="Basic and acidic residues" evidence="2">
    <location>
        <begin position="155"/>
        <end position="169"/>
    </location>
</feature>
<name>A0A8J6LGB9_TENMO</name>
<dbReference type="Pfam" id="PF00078">
    <property type="entry name" value="RVT_1"/>
    <property type="match status" value="1"/>
</dbReference>
<evidence type="ECO:0000259" key="3">
    <source>
        <dbReference type="Pfam" id="PF00078"/>
    </source>
</evidence>
<evidence type="ECO:0000256" key="2">
    <source>
        <dbReference type="SAM" id="MobiDB-lite"/>
    </source>
</evidence>
<keyword evidence="6" id="KW-1185">Reference proteome</keyword>
<sequence length="1784" mass="201432">MTSKEQLGKRHCTLLALKLIQKVAPTPTYGAIAARTPTASATKPTQVTKPAPPKHKITIVPEEDCPGVHTAEDTKRILLSHSAREYGIRLGDSQVLKDLKLKAVPIRKMWPKMQIMDVPANVTQEQLLEELSGQNLPDSVSDHFVRKIYKHGRRRPDNSSDHEASRCPNRENPNNHRCVNCQRSGSKDIAHHTASNMCPIYIHRLQTSDFNSTTYIPGETSVAGQLATLTQFEDSDLEDPRSIIEVCSANLTVARDFLLTLKESNAKRQNTLLALDLIQRGLVALLACKFESTPTTQGSSLDEKRISPAPPKFKMTIIPEPDCPGIRTAEDTKKILQSRAPCDYGIKVDKIVAMKDNAVLLDSRCDSILKLADSQILKDLRLKAVPIKKRWPRMLIADVPASVTQYQLVEALSGQNLTDSYGTQKKSWDRFVQHDLNANPWGITYKLAAEKFHKSGVLSCFTRDDDTITLTTRDTLEYLHHKLLPDDDPSSNTGLQQNSHRDFISITPLKHNTDPFSIEELDRLVHELRPNKAPGLDRLSGRLIKLTHPHTGQSLLRILNACWNLGYFPRTWKHGNLVILLKDPAGDTGSKLIKIKLSDVLTPLHSPHQFGFTSGRSTTDALLTYKPAVSDSPRKYVLTIFVDIRGAFDNVWWPGLFDTLRIKQLPHEILAIIKNYLTDRAVSFTQGNVTLRYCYHIIEEQQWGSVLFTDESRFTLRSPDGRERVWRRQGERYAACCISPRTPFGGGGVMVWGGISLEARTELVIIEHGSITARRYITECLQDHVVPYAEFLGENFILMQANARPHTAGIVRQYLNEVGLVTLPWPARSPDMNSIEHVWDELVRRIRHRENIPETIQSLRIALQEEWEQLPQDVIANLIRSVPRRLETLIAARGVAEGNRNVRKKIKGWAKELPSIQKRVVSEYLEIKEELEDMKYRLEVEREKHRRKCEALEAKCEALRIENEQARAATCSSCSKRVPVEKEIDTRALAFSQFGGLAEVLERKWTKESYELINLEYGDPLRPNTENLVVFCDEQPDKWPKYIKRVIDTYPDEKVSCEGGSYGVLEQIMKIRTSKEAKGLRGEEIRKLFGDETSTNVRMTLPQGIQEGKMRKIVEAAFKGFAGAVTINAQKKQNGSSTPRRRTSGNAIIVSANEQTYAETLKTLRNQITDEEVLKGIKKVQKTNKGEILLLIEDKAGENTAKKVGSALQSKGQEIRDIYGVAEPEEIKKAVAEAVNEKDDGKIEIKALRPAQKGTQTATATLDRDWADKLISMRTIRIGMCMCRIQERVDLGRCYKCWCYGHMASACLGTDRTKLCLKCAQDGHKKTECGREAIMKVLQLNANRSVAAHDMAAVVAADKECDFIAFSEPIESGTHAGNPSYGGFGDGSKILEALLVFLDKVTTEQRRYWMTVFCVNKLFGNVQTQHAIYKMIFYVPEVYKFLTRPTVQEVVPFGNGFVMVWGGISIDDKSDLVVIRNGALNARRYIDEMRQTQIPPRAHAGGENFVLITLLELENALLEEWRQILQENIRRLIRSMPRRCAALIQARGGPTKEEAATISQSQSRNPRLDISQNNFPKGHSKSSGETSNLLIVDLPSFFLQLEASPCTHRSYRRILEASYSQRSAPAQPSPPKATLTGVPESSFRQRPAPQQLRSGHWCKPVKTPMVLKPANESEEKDEDVPEKLYRELVGSLMFLMLNTRPDISTAVNYYSRFQSEPKHSHWIGLKTILRYLQGTASHGLFYPRKKKIDVRYIQSEDQKADILTKPLGINQFDKLRAEIGVRSE</sequence>
<dbReference type="Pfam" id="PF13358">
    <property type="entry name" value="DDE_3"/>
    <property type="match status" value="1"/>
</dbReference>
<feature type="domain" description="Reverse transcriptase" evidence="3">
    <location>
        <begin position="591"/>
        <end position="695"/>
    </location>
</feature>
<keyword evidence="1" id="KW-0175">Coiled coil</keyword>
<reference evidence="5" key="1">
    <citation type="journal article" date="2020" name="J Insects Food Feed">
        <title>The yellow mealworm (Tenebrio molitor) genome: a resource for the emerging insects as food and feed industry.</title>
        <authorList>
            <person name="Eriksson T."/>
            <person name="Andere A."/>
            <person name="Kelstrup H."/>
            <person name="Emery V."/>
            <person name="Picard C."/>
        </authorList>
    </citation>
    <scope>NUCLEOTIDE SEQUENCE</scope>
    <source>
        <strain evidence="5">Stoneville</strain>
        <tissue evidence="5">Whole head</tissue>
    </source>
</reference>
<evidence type="ECO:0000259" key="4">
    <source>
        <dbReference type="Pfam" id="PF13358"/>
    </source>
</evidence>
<dbReference type="Gene3D" id="4.10.60.10">
    <property type="entry name" value="Zinc finger, CCHC-type"/>
    <property type="match status" value="1"/>
</dbReference>
<feature type="compositionally biased region" description="Polar residues" evidence="2">
    <location>
        <begin position="1557"/>
        <end position="1584"/>
    </location>
</feature>
<feature type="coiled-coil region" evidence="1">
    <location>
        <begin position="924"/>
        <end position="969"/>
    </location>
</feature>
<reference evidence="5" key="2">
    <citation type="submission" date="2021-08" db="EMBL/GenBank/DDBJ databases">
        <authorList>
            <person name="Eriksson T."/>
        </authorList>
    </citation>
    <scope>NUCLEOTIDE SEQUENCE</scope>
    <source>
        <strain evidence="5">Stoneville</strain>
        <tissue evidence="5">Whole head</tissue>
    </source>
</reference>
<protein>
    <submittedName>
        <fullName evidence="5">Uncharacterized protein</fullName>
    </submittedName>
</protein>
<accession>A0A8J6LGB9</accession>
<dbReference type="EMBL" id="JABDTM020026419">
    <property type="protein sequence ID" value="KAH0811956.1"/>
    <property type="molecule type" value="Genomic_DNA"/>
</dbReference>
<proteinExistence type="predicted"/>
<dbReference type="InterPro" id="IPR000477">
    <property type="entry name" value="RT_dom"/>
</dbReference>
<feature type="region of interest" description="Disordered" evidence="2">
    <location>
        <begin position="150"/>
        <end position="176"/>
    </location>
</feature>
<dbReference type="InterPro" id="IPR036397">
    <property type="entry name" value="RNaseH_sf"/>
</dbReference>
<dbReference type="SUPFAM" id="SSF57756">
    <property type="entry name" value="Retrovirus zinc finger-like domains"/>
    <property type="match status" value="1"/>
</dbReference>
<feature type="domain" description="Tc1-like transposase DDE" evidence="4">
    <location>
        <begin position="706"/>
        <end position="854"/>
    </location>
</feature>
<comment type="caution">
    <text evidence="5">The sequence shown here is derived from an EMBL/GenBank/DDBJ whole genome shotgun (WGS) entry which is preliminary data.</text>
</comment>
<dbReference type="InterPro" id="IPR038717">
    <property type="entry name" value="Tc1-like_DDE_dom"/>
</dbReference>
<dbReference type="GO" id="GO:0008270">
    <property type="term" value="F:zinc ion binding"/>
    <property type="evidence" value="ECO:0007669"/>
    <property type="project" value="InterPro"/>
</dbReference>
<organism evidence="5 6">
    <name type="scientific">Tenebrio molitor</name>
    <name type="common">Yellow mealworm beetle</name>
    <dbReference type="NCBI Taxonomy" id="7067"/>
    <lineage>
        <taxon>Eukaryota</taxon>
        <taxon>Metazoa</taxon>
        <taxon>Ecdysozoa</taxon>
        <taxon>Arthropoda</taxon>
        <taxon>Hexapoda</taxon>
        <taxon>Insecta</taxon>
        <taxon>Pterygota</taxon>
        <taxon>Neoptera</taxon>
        <taxon>Endopterygota</taxon>
        <taxon>Coleoptera</taxon>
        <taxon>Polyphaga</taxon>
        <taxon>Cucujiformia</taxon>
        <taxon>Tenebrionidae</taxon>
        <taxon>Tenebrio</taxon>
    </lineage>
</organism>
<feature type="region of interest" description="Disordered" evidence="2">
    <location>
        <begin position="1619"/>
        <end position="1655"/>
    </location>
</feature>
<dbReference type="PANTHER" id="PTHR11439">
    <property type="entry name" value="GAG-POL-RELATED RETROTRANSPOSON"/>
    <property type="match status" value="1"/>
</dbReference>